<evidence type="ECO:0000313" key="3">
    <source>
        <dbReference type="Proteomes" id="UP001501495"/>
    </source>
</evidence>
<keyword evidence="3" id="KW-1185">Reference proteome</keyword>
<dbReference type="PANTHER" id="PTHR43441:SF6">
    <property type="entry name" value="N-ACETYLTRANSFERASE DOMAIN-CONTAINING PROTEIN"/>
    <property type="match status" value="1"/>
</dbReference>
<protein>
    <recommendedName>
        <fullName evidence="1">N-acetyltransferase domain-containing protein</fullName>
    </recommendedName>
</protein>
<dbReference type="InterPro" id="IPR016181">
    <property type="entry name" value="Acyl_CoA_acyltransferase"/>
</dbReference>
<dbReference type="InterPro" id="IPR051908">
    <property type="entry name" value="Ribosomal_N-acetyltransferase"/>
</dbReference>
<gene>
    <name evidence="2" type="ORF">GCM10022215_14010</name>
</gene>
<evidence type="ECO:0000259" key="1">
    <source>
        <dbReference type="PROSITE" id="PS51186"/>
    </source>
</evidence>
<reference evidence="3" key="1">
    <citation type="journal article" date="2019" name="Int. J. Syst. Evol. Microbiol.">
        <title>The Global Catalogue of Microorganisms (GCM) 10K type strain sequencing project: providing services to taxonomists for standard genome sequencing and annotation.</title>
        <authorList>
            <consortium name="The Broad Institute Genomics Platform"/>
            <consortium name="The Broad Institute Genome Sequencing Center for Infectious Disease"/>
            <person name="Wu L."/>
            <person name="Ma J."/>
        </authorList>
    </citation>
    <scope>NUCLEOTIDE SEQUENCE [LARGE SCALE GENOMIC DNA]</scope>
    <source>
        <strain evidence="3">JCM 16703</strain>
    </source>
</reference>
<dbReference type="Gene3D" id="3.40.630.30">
    <property type="match status" value="1"/>
</dbReference>
<dbReference type="Proteomes" id="UP001501495">
    <property type="component" value="Unassembled WGS sequence"/>
</dbReference>
<sequence length="155" mass="16945">MSLPAMITTERLRLPLVDAAFVADLRAGVRRPEFHPDFPRQDDLDGFGMWREGDPWGSRVIVRGTTALGTIGFFGPPVEGEVEVGYGLVTEAWGWGFATEALRGLLEHVDPLGVQVRASTEPENARSLRVLAKAGFTQLRGSNEEGHLVLARPLP</sequence>
<dbReference type="InterPro" id="IPR000182">
    <property type="entry name" value="GNAT_dom"/>
</dbReference>
<dbReference type="PANTHER" id="PTHR43441">
    <property type="entry name" value="RIBOSOMAL-PROTEIN-SERINE ACETYLTRANSFERASE"/>
    <property type="match status" value="1"/>
</dbReference>
<proteinExistence type="predicted"/>
<organism evidence="2 3">
    <name type="scientific">Nocardioides fonticola</name>
    <dbReference type="NCBI Taxonomy" id="450363"/>
    <lineage>
        <taxon>Bacteria</taxon>
        <taxon>Bacillati</taxon>
        <taxon>Actinomycetota</taxon>
        <taxon>Actinomycetes</taxon>
        <taxon>Propionibacteriales</taxon>
        <taxon>Nocardioidaceae</taxon>
        <taxon>Nocardioides</taxon>
    </lineage>
</organism>
<dbReference type="EMBL" id="BAAAZH010000011">
    <property type="protein sequence ID" value="GAA4115289.1"/>
    <property type="molecule type" value="Genomic_DNA"/>
</dbReference>
<comment type="caution">
    <text evidence="2">The sequence shown here is derived from an EMBL/GenBank/DDBJ whole genome shotgun (WGS) entry which is preliminary data.</text>
</comment>
<dbReference type="SUPFAM" id="SSF55729">
    <property type="entry name" value="Acyl-CoA N-acyltransferases (Nat)"/>
    <property type="match status" value="1"/>
</dbReference>
<dbReference type="PROSITE" id="PS51186">
    <property type="entry name" value="GNAT"/>
    <property type="match status" value="1"/>
</dbReference>
<name>A0ABP7XFZ3_9ACTN</name>
<feature type="domain" description="N-acetyltransferase" evidence="1">
    <location>
        <begin position="7"/>
        <end position="155"/>
    </location>
</feature>
<dbReference type="Pfam" id="PF13302">
    <property type="entry name" value="Acetyltransf_3"/>
    <property type="match status" value="1"/>
</dbReference>
<dbReference type="RefSeq" id="WP_344732578.1">
    <property type="nucleotide sequence ID" value="NZ_BAAAZH010000011.1"/>
</dbReference>
<accession>A0ABP7XFZ3</accession>
<evidence type="ECO:0000313" key="2">
    <source>
        <dbReference type="EMBL" id="GAA4115289.1"/>
    </source>
</evidence>